<evidence type="ECO:0000313" key="2">
    <source>
        <dbReference type="Proteomes" id="UP001497512"/>
    </source>
</evidence>
<dbReference type="SUPFAM" id="SSF55008">
    <property type="entry name" value="HMA, heavy metal-associated domain"/>
    <property type="match status" value="1"/>
</dbReference>
<dbReference type="EMBL" id="OZ019908">
    <property type="protein sequence ID" value="CAK9207941.1"/>
    <property type="molecule type" value="Genomic_DNA"/>
</dbReference>
<protein>
    <submittedName>
        <fullName evidence="1">Uncharacterized protein</fullName>
    </submittedName>
</protein>
<evidence type="ECO:0000313" key="1">
    <source>
        <dbReference type="EMBL" id="CAK9207941.1"/>
    </source>
</evidence>
<organism evidence="1 2">
    <name type="scientific">Sphagnum troendelagicum</name>
    <dbReference type="NCBI Taxonomy" id="128251"/>
    <lineage>
        <taxon>Eukaryota</taxon>
        <taxon>Viridiplantae</taxon>
        <taxon>Streptophyta</taxon>
        <taxon>Embryophyta</taxon>
        <taxon>Bryophyta</taxon>
        <taxon>Sphagnophytina</taxon>
        <taxon>Sphagnopsida</taxon>
        <taxon>Sphagnales</taxon>
        <taxon>Sphagnaceae</taxon>
        <taxon>Sphagnum</taxon>
    </lineage>
</organism>
<sequence>MSRYMTELFYGKTPEPMWVTNSLHQQWGDHHPRYSGRGFYRHQSDFDPYTRAFLRPDVQLKVPVLYFEDFARIKDVLAVEGVYNVICDIPLQTVTVSSDLPPQAIVNLVRQVCVNAHIVNYIDPHSTSSATYRTYPANPPFSLPQQSGHRYDNSWGRSNYYTPAYESAYRGRAHYPHEFQQSQYLPYRYH</sequence>
<gene>
    <name evidence="1" type="ORF">CSSPTR1EN2_LOCUS9058</name>
</gene>
<name>A0ABP0TYJ6_9BRYO</name>
<dbReference type="Proteomes" id="UP001497512">
    <property type="component" value="Chromosome 16"/>
</dbReference>
<keyword evidence="2" id="KW-1185">Reference proteome</keyword>
<proteinExistence type="predicted"/>
<accession>A0ABP0TYJ6</accession>
<reference evidence="1" key="1">
    <citation type="submission" date="2024-02" db="EMBL/GenBank/DDBJ databases">
        <authorList>
            <consortium name="ELIXIR-Norway"/>
            <consortium name="Elixir Norway"/>
        </authorList>
    </citation>
    <scope>NUCLEOTIDE SEQUENCE</scope>
</reference>
<dbReference type="InterPro" id="IPR036163">
    <property type="entry name" value="HMA_dom_sf"/>
</dbReference>